<sequence>MYTDVAKHYLHDPWKRAGCVDTLRIQWKLSQLSLDTLLQRLSLDMEKATLKDNLLKLNVISAKQIIEFVIGGQDIHKPYLDLREPFATSCKLFFAHHLLQRC</sequence>
<accession>A0A8S9MJB6</accession>
<dbReference type="Proteomes" id="UP000712281">
    <property type="component" value="Unassembled WGS sequence"/>
</dbReference>
<comment type="caution">
    <text evidence="1">The sequence shown here is derived from an EMBL/GenBank/DDBJ whole genome shotgun (WGS) entry which is preliminary data.</text>
</comment>
<reference evidence="1" key="1">
    <citation type="submission" date="2019-12" db="EMBL/GenBank/DDBJ databases">
        <title>Genome sequencing and annotation of Brassica cretica.</title>
        <authorList>
            <person name="Studholme D.J."/>
            <person name="Sarris P.F."/>
        </authorList>
    </citation>
    <scope>NUCLEOTIDE SEQUENCE</scope>
    <source>
        <strain evidence="1">PFS-001/15</strain>
        <tissue evidence="1">Leaf</tissue>
    </source>
</reference>
<evidence type="ECO:0000313" key="2">
    <source>
        <dbReference type="Proteomes" id="UP000712281"/>
    </source>
</evidence>
<dbReference type="AlphaFoldDB" id="A0A8S9MJB6"/>
<name>A0A8S9MJB6_BRACR</name>
<organism evidence="1 2">
    <name type="scientific">Brassica cretica</name>
    <name type="common">Mustard</name>
    <dbReference type="NCBI Taxonomy" id="69181"/>
    <lineage>
        <taxon>Eukaryota</taxon>
        <taxon>Viridiplantae</taxon>
        <taxon>Streptophyta</taxon>
        <taxon>Embryophyta</taxon>
        <taxon>Tracheophyta</taxon>
        <taxon>Spermatophyta</taxon>
        <taxon>Magnoliopsida</taxon>
        <taxon>eudicotyledons</taxon>
        <taxon>Gunneridae</taxon>
        <taxon>Pentapetalae</taxon>
        <taxon>rosids</taxon>
        <taxon>malvids</taxon>
        <taxon>Brassicales</taxon>
        <taxon>Brassicaceae</taxon>
        <taxon>Brassiceae</taxon>
        <taxon>Brassica</taxon>
    </lineage>
</organism>
<proteinExistence type="predicted"/>
<evidence type="ECO:0000313" key="1">
    <source>
        <dbReference type="EMBL" id="KAF2618547.1"/>
    </source>
</evidence>
<protein>
    <submittedName>
        <fullName evidence="1">Uncharacterized protein</fullName>
    </submittedName>
</protein>
<dbReference type="EMBL" id="QGKW02000007">
    <property type="protein sequence ID" value="KAF2618547.1"/>
    <property type="molecule type" value="Genomic_DNA"/>
</dbReference>
<gene>
    <name evidence="1" type="ORF">F2Q68_00042474</name>
</gene>